<evidence type="ECO:0008006" key="3">
    <source>
        <dbReference type="Google" id="ProtNLM"/>
    </source>
</evidence>
<sequence length="287" mass="30940">MSPTAIARAAYTTFEPFHITAYFNPQLKAAGDDLGLDGHAWYVGARAAPLGETAASVVAATFYNFNPALIERVWPLAVDAGLEKISERRWTMLDSVLGDALGPLATDPALVEVAERLRDIGDSAVFAGRPLASAWQSVAAPDSPQLALWHAIAVIREWRGDGHIAALVDAQLDPTEAVVFHEAQHPDPKARRVLGKRITQLTRQWSDEEWDAAADRLAGRGLVTRAEKGEALTEAGVDLDTHIEARTDALASSIWDGVSNAEELVISVRPYVKAVIDAGILPGTKRK</sequence>
<dbReference type="STRING" id="398843.A3K89_10405"/>
<dbReference type="Proteomes" id="UP000198327">
    <property type="component" value="Unassembled WGS sequence"/>
</dbReference>
<reference evidence="2" key="1">
    <citation type="submission" date="2017-06" db="EMBL/GenBank/DDBJ databases">
        <authorList>
            <person name="Varghese N."/>
            <person name="Submissions S."/>
        </authorList>
    </citation>
    <scope>NUCLEOTIDE SEQUENCE [LARGE SCALE GENOMIC DNA]</scope>
    <source>
        <strain evidence="2">JCM 23211</strain>
    </source>
</reference>
<evidence type="ECO:0000313" key="2">
    <source>
        <dbReference type="Proteomes" id="UP000198327"/>
    </source>
</evidence>
<dbReference type="RefSeq" id="WP_089247166.1">
    <property type="nucleotide sequence ID" value="NZ_FZOW01000007.1"/>
</dbReference>
<gene>
    <name evidence="1" type="ORF">SAMN05421642_107216</name>
</gene>
<protein>
    <recommendedName>
        <fullName evidence="3">SalK</fullName>
    </recommendedName>
</protein>
<dbReference type="Pfam" id="PF21863">
    <property type="entry name" value="HTH_67"/>
    <property type="match status" value="1"/>
</dbReference>
<dbReference type="InterPro" id="IPR054058">
    <property type="entry name" value="HTH_67"/>
</dbReference>
<dbReference type="OrthoDB" id="157052at2"/>
<proteinExistence type="predicted"/>
<keyword evidence="2" id="KW-1185">Reference proteome</keyword>
<dbReference type="NCBIfam" id="NF047719">
    <property type="entry name" value="SCO6745_fam_HTH"/>
    <property type="match status" value="1"/>
</dbReference>
<dbReference type="AlphaFoldDB" id="A0A239IV05"/>
<dbReference type="EMBL" id="FZOW01000007">
    <property type="protein sequence ID" value="SNS96863.1"/>
    <property type="molecule type" value="Genomic_DNA"/>
</dbReference>
<organism evidence="1 2">
    <name type="scientific">Rhodococcoides kyotonense</name>
    <dbReference type="NCBI Taxonomy" id="398843"/>
    <lineage>
        <taxon>Bacteria</taxon>
        <taxon>Bacillati</taxon>
        <taxon>Actinomycetota</taxon>
        <taxon>Actinomycetes</taxon>
        <taxon>Mycobacteriales</taxon>
        <taxon>Nocardiaceae</taxon>
        <taxon>Rhodococcoides</taxon>
    </lineage>
</organism>
<name>A0A239IV05_9NOCA</name>
<evidence type="ECO:0000313" key="1">
    <source>
        <dbReference type="EMBL" id="SNS96863.1"/>
    </source>
</evidence>
<accession>A0A239IV05</accession>